<keyword evidence="6" id="KW-0482">Metalloprotease</keyword>
<evidence type="ECO:0000259" key="9">
    <source>
        <dbReference type="Pfam" id="PF01551"/>
    </source>
</evidence>
<keyword evidence="8" id="KW-0472">Membrane</keyword>
<evidence type="ECO:0000313" key="12">
    <source>
        <dbReference type="Proteomes" id="UP001597181"/>
    </source>
</evidence>
<name>A0ABW3TSB2_9MICO</name>
<evidence type="ECO:0000256" key="4">
    <source>
        <dbReference type="ARBA" id="ARBA00022801"/>
    </source>
</evidence>
<dbReference type="PANTHER" id="PTHR21666">
    <property type="entry name" value="PEPTIDASE-RELATED"/>
    <property type="match status" value="1"/>
</dbReference>
<dbReference type="InterPro" id="IPR050570">
    <property type="entry name" value="Cell_wall_metabolism_enzyme"/>
</dbReference>
<organism evidence="11 12">
    <name type="scientific">Leucobacter albus</name>
    <dbReference type="NCBI Taxonomy" id="272210"/>
    <lineage>
        <taxon>Bacteria</taxon>
        <taxon>Bacillati</taxon>
        <taxon>Actinomycetota</taxon>
        <taxon>Actinomycetes</taxon>
        <taxon>Micrococcales</taxon>
        <taxon>Microbacteriaceae</taxon>
        <taxon>Leucobacter</taxon>
    </lineage>
</organism>
<dbReference type="Gene3D" id="2.70.70.10">
    <property type="entry name" value="Glucose Permease (Domain IIA)"/>
    <property type="match status" value="1"/>
</dbReference>
<feature type="transmembrane region" description="Helical" evidence="8">
    <location>
        <begin position="626"/>
        <end position="645"/>
    </location>
</feature>
<dbReference type="PANTHER" id="PTHR21666:SF288">
    <property type="entry name" value="CELL DIVISION PROTEIN YTFB"/>
    <property type="match status" value="1"/>
</dbReference>
<evidence type="ECO:0000256" key="8">
    <source>
        <dbReference type="SAM" id="Phobius"/>
    </source>
</evidence>
<evidence type="ECO:0000313" key="11">
    <source>
        <dbReference type="EMBL" id="MFD1202688.1"/>
    </source>
</evidence>
<evidence type="ECO:0000256" key="3">
    <source>
        <dbReference type="ARBA" id="ARBA00022723"/>
    </source>
</evidence>
<keyword evidence="8" id="KW-1133">Transmembrane helix</keyword>
<dbReference type="NCBIfam" id="TIGR02675">
    <property type="entry name" value="tape_meas_nterm"/>
    <property type="match status" value="1"/>
</dbReference>
<keyword evidence="5" id="KW-0862">Zinc</keyword>
<dbReference type="InterPro" id="IPR013491">
    <property type="entry name" value="Tape_meas_N"/>
</dbReference>
<comment type="cofactor">
    <cofactor evidence="1">
        <name>Zn(2+)</name>
        <dbReference type="ChEBI" id="CHEBI:29105"/>
    </cofactor>
</comment>
<feature type="domain" description="M23ase beta-sheet core" evidence="9">
    <location>
        <begin position="910"/>
        <end position="1004"/>
    </location>
</feature>
<dbReference type="InterPro" id="IPR011055">
    <property type="entry name" value="Dup_hybrid_motif"/>
</dbReference>
<keyword evidence="8" id="KW-0812">Transmembrane</keyword>
<evidence type="ECO:0000256" key="2">
    <source>
        <dbReference type="ARBA" id="ARBA00022670"/>
    </source>
</evidence>
<dbReference type="RefSeq" id="WP_343960673.1">
    <property type="nucleotide sequence ID" value="NZ_BAAAKZ010000008.1"/>
</dbReference>
<reference evidence="12" key="1">
    <citation type="journal article" date="2019" name="Int. J. Syst. Evol. Microbiol.">
        <title>The Global Catalogue of Microorganisms (GCM) 10K type strain sequencing project: providing services to taxonomists for standard genome sequencing and annotation.</title>
        <authorList>
            <consortium name="The Broad Institute Genomics Platform"/>
            <consortium name="The Broad Institute Genome Sequencing Center for Infectious Disease"/>
            <person name="Wu L."/>
            <person name="Ma J."/>
        </authorList>
    </citation>
    <scope>NUCLEOTIDE SEQUENCE [LARGE SCALE GENOMIC DNA]</scope>
    <source>
        <strain evidence="12">CCUG 50213</strain>
    </source>
</reference>
<accession>A0ABW3TSB2</accession>
<dbReference type="Pfam" id="PF20155">
    <property type="entry name" value="TMP_3"/>
    <property type="match status" value="1"/>
</dbReference>
<evidence type="ECO:0000256" key="7">
    <source>
        <dbReference type="SAM" id="Coils"/>
    </source>
</evidence>
<dbReference type="EMBL" id="JBHTLY010000005">
    <property type="protein sequence ID" value="MFD1202688.1"/>
    <property type="molecule type" value="Genomic_DNA"/>
</dbReference>
<evidence type="ECO:0000256" key="1">
    <source>
        <dbReference type="ARBA" id="ARBA00001947"/>
    </source>
</evidence>
<keyword evidence="3" id="KW-0479">Metal-binding</keyword>
<feature type="coiled-coil region" evidence="7">
    <location>
        <begin position="87"/>
        <end position="149"/>
    </location>
</feature>
<keyword evidence="12" id="KW-1185">Reference proteome</keyword>
<comment type="caution">
    <text evidence="11">The sequence shown here is derived from an EMBL/GenBank/DDBJ whole genome shotgun (WGS) entry which is preliminary data.</text>
</comment>
<evidence type="ECO:0000256" key="6">
    <source>
        <dbReference type="ARBA" id="ARBA00023049"/>
    </source>
</evidence>
<dbReference type="Pfam" id="PF01551">
    <property type="entry name" value="Peptidase_M23"/>
    <property type="match status" value="1"/>
</dbReference>
<dbReference type="InterPro" id="IPR016047">
    <property type="entry name" value="M23ase_b-sheet_dom"/>
</dbReference>
<feature type="domain" description="Tape measure protein N-terminal" evidence="10">
    <location>
        <begin position="239"/>
        <end position="389"/>
    </location>
</feature>
<keyword evidence="2" id="KW-0645">Protease</keyword>
<evidence type="ECO:0000256" key="5">
    <source>
        <dbReference type="ARBA" id="ARBA00022833"/>
    </source>
</evidence>
<gene>
    <name evidence="11" type="ORF">ACFQ3U_12375</name>
</gene>
<protein>
    <submittedName>
        <fullName evidence="11">Peptidoglycan DD-metalloendopeptidase family protein</fullName>
    </submittedName>
</protein>
<sequence length="1154" mass="121454">MLAKAPGLANSINKALGSVDVGEASKKIGQKVAESVGKSLKDQVAKKFADATAAALEKQTNATKRLSDAEHALVKARAQHGTTAAKVTSAEEKLEALRKSVKATTGDLEKAEAALAKAQSDHVGTGRAVADGQNRLAEAKRNATDASKAYTDALAKEQSKSEQALAWMPLANARIDELSNKWRAAGEKISGVGDSLTNNITKPVVIATGAVGTLVSALGFKRLVGIDTARGQFKGLGMDADAVMAQVDRGVTNTALSMAQGASLAVGILATGSVPLEGLEAQIKRVSNVSAAYNVDAEHAAYLLNNILTKNKVTWGDLSQMQQNQIPIVTQLADYYGVAGGEIMKMAQDGAISVEDLNTVLDQNAGAAAEEYAKTWKGVTSNILSNLGKIGAKFLEPSFNIMKEEAAEFLTFLKSEEFSTVAAEMGDRIGKVVRDVSQGLQTLIGWWAGLSDGQKKFIGVSAAVLVALGPVLKVIGGLFKGISSVISAGKVVVGLFTGWKAAAGGAALGSKALTGATAAQTGAMNLAAVAQTASARAQKALNAAWKANPIGLIVTAITLLVGALVWFFTETKLGKAIFAEFTRFLGEAWANISGFFVAAYENVIKPVLDGIAAVVKWVWETIIRPIFSAIGFAAAILGGVIMGLYDVFVKPALDAIGAIFKWLYENVIKPVIDGIKLYIQGWGIILSWLWTSIVKPVLDAIGKAFQWAWNTFIKPAITALWDGLKVLGGWFTWLWQTIVKPVWDGISGIIKNAWERGIKPVIDTLVRVIQSDPKKAFEAARDAIGSAWKGIQELAAKPVRFVVETVFGGLVDAVNGFLPKGMKIPRPSLPKGFRDGGFTPNVGVNTVAGVVHGREFVTRAESTARIERNHPGLLAHMNRTGTLPGYRKGGLVHPMPGAVMTTGWYGYPGHSAVDLAKPQGTPIQAAGAGAVTAQKYHAMYGNMVDINHGGGLSTRYAHMLGNVAVRLGQVVKAGQVIGYEGSTGNSTGPHLHYEVMIGGRQVNPIPYLQGGGVKPAFGIVEGLLDGALSKFKGAFPGGGFFVDAAGSLLRSGVQGAVDWISEKLSFGVGGAGLVPTLYDNGGWLQPGMSLVENKTGRPEPILTAQQWADMRGGRGEIREVNMPLHVTVDSNTDPVLFGMRSGHAMGKAMTGLVV</sequence>
<dbReference type="Proteomes" id="UP001597181">
    <property type="component" value="Unassembled WGS sequence"/>
</dbReference>
<dbReference type="SUPFAM" id="SSF57997">
    <property type="entry name" value="Tropomyosin"/>
    <property type="match status" value="1"/>
</dbReference>
<feature type="transmembrane region" description="Helical" evidence="8">
    <location>
        <begin position="550"/>
        <end position="568"/>
    </location>
</feature>
<keyword evidence="4" id="KW-0378">Hydrolase</keyword>
<dbReference type="SUPFAM" id="SSF51261">
    <property type="entry name" value="Duplicated hybrid motif"/>
    <property type="match status" value="1"/>
</dbReference>
<evidence type="ECO:0000259" key="10">
    <source>
        <dbReference type="Pfam" id="PF20155"/>
    </source>
</evidence>
<dbReference type="CDD" id="cd12797">
    <property type="entry name" value="M23_peptidase"/>
    <property type="match status" value="1"/>
</dbReference>
<keyword evidence="7" id="KW-0175">Coiled coil</keyword>
<proteinExistence type="predicted"/>